<dbReference type="AlphaFoldDB" id="A0A6B3M074"/>
<dbReference type="Gene3D" id="1.10.10.60">
    <property type="entry name" value="Homeodomain-like"/>
    <property type="match status" value="1"/>
</dbReference>
<evidence type="ECO:0000256" key="3">
    <source>
        <dbReference type="ARBA" id="ARBA00023163"/>
    </source>
</evidence>
<dbReference type="GO" id="GO:0003700">
    <property type="term" value="F:DNA-binding transcription factor activity"/>
    <property type="evidence" value="ECO:0007669"/>
    <property type="project" value="InterPro"/>
</dbReference>
<dbReference type="SUPFAM" id="SSF55008">
    <property type="entry name" value="HMA, heavy metal-associated domain"/>
    <property type="match status" value="1"/>
</dbReference>
<dbReference type="GO" id="GO:0046872">
    <property type="term" value="F:metal ion binding"/>
    <property type="evidence" value="ECO:0007669"/>
    <property type="project" value="InterPro"/>
</dbReference>
<comment type="caution">
    <text evidence="5">The sequence shown here is derived from an EMBL/GenBank/DDBJ whole genome shotgun (WGS) entry which is preliminary data.</text>
</comment>
<reference evidence="5 6" key="1">
    <citation type="submission" date="2020-02" db="EMBL/GenBank/DDBJ databases">
        <authorList>
            <person name="Kim M.K."/>
        </authorList>
    </citation>
    <scope>NUCLEOTIDE SEQUENCE [LARGE SCALE GENOMIC DNA]</scope>
    <source>
        <strain evidence="5 6">BT327</strain>
    </source>
</reference>
<dbReference type="GO" id="GO:0043565">
    <property type="term" value="F:sequence-specific DNA binding"/>
    <property type="evidence" value="ECO:0007669"/>
    <property type="project" value="InterPro"/>
</dbReference>
<protein>
    <submittedName>
        <fullName evidence="5">Helix-turn-helix domain-containing protein</fullName>
    </submittedName>
</protein>
<evidence type="ECO:0000256" key="1">
    <source>
        <dbReference type="ARBA" id="ARBA00023015"/>
    </source>
</evidence>
<dbReference type="PANTHER" id="PTHR43280">
    <property type="entry name" value="ARAC-FAMILY TRANSCRIPTIONAL REGULATOR"/>
    <property type="match status" value="1"/>
</dbReference>
<evidence type="ECO:0000313" key="6">
    <source>
        <dbReference type="Proteomes" id="UP000474777"/>
    </source>
</evidence>
<keyword evidence="3" id="KW-0804">Transcription</keyword>
<dbReference type="SMART" id="SM00342">
    <property type="entry name" value="HTH_ARAC"/>
    <property type="match status" value="1"/>
</dbReference>
<evidence type="ECO:0000256" key="2">
    <source>
        <dbReference type="ARBA" id="ARBA00023125"/>
    </source>
</evidence>
<keyword evidence="1" id="KW-0805">Transcription regulation</keyword>
<keyword evidence="6" id="KW-1185">Reference proteome</keyword>
<accession>A0A6B3M074</accession>
<dbReference type="InterPro" id="IPR018060">
    <property type="entry name" value="HTH_AraC"/>
</dbReference>
<sequence>MSAQETNISPAYTLHIRNMVCPRCIKVVTEALQQLELPVQEVKLGEAILTHEPTAAQVSILEKILSTEGFDLINDPRTEIAEKIKIAIIELLRSGRVEELHVNLSDYLAELLGKDYNTLSTAFSASEGITIARFMVLQKVEMAKELLDYNELSLSQIADRLGYSSVAHLSGQFKQITGVTPSAYKNNSQVSRKPLDQVS</sequence>
<dbReference type="Proteomes" id="UP000474777">
    <property type="component" value="Unassembled WGS sequence"/>
</dbReference>
<feature type="domain" description="HTH araC/xylS-type" evidence="4">
    <location>
        <begin position="108"/>
        <end position="187"/>
    </location>
</feature>
<dbReference type="InterPro" id="IPR009057">
    <property type="entry name" value="Homeodomain-like_sf"/>
</dbReference>
<dbReference type="PROSITE" id="PS00041">
    <property type="entry name" value="HTH_ARAC_FAMILY_1"/>
    <property type="match status" value="1"/>
</dbReference>
<dbReference type="PROSITE" id="PS01124">
    <property type="entry name" value="HTH_ARAC_FAMILY_2"/>
    <property type="match status" value="1"/>
</dbReference>
<keyword evidence="2" id="KW-0238">DNA-binding</keyword>
<dbReference type="RefSeq" id="WP_163916179.1">
    <property type="nucleotide sequence ID" value="NZ_JAAGWD010000008.1"/>
</dbReference>
<evidence type="ECO:0000259" key="4">
    <source>
        <dbReference type="PROSITE" id="PS01124"/>
    </source>
</evidence>
<dbReference type="PANTHER" id="PTHR43280:SF2">
    <property type="entry name" value="HTH-TYPE TRANSCRIPTIONAL REGULATOR EXSA"/>
    <property type="match status" value="1"/>
</dbReference>
<dbReference type="EMBL" id="JAAGWD010000008">
    <property type="protein sequence ID" value="NEM99204.1"/>
    <property type="molecule type" value="Genomic_DNA"/>
</dbReference>
<organism evidence="5 6">
    <name type="scientific">Pontibacter burrus</name>
    <dbReference type="NCBI Taxonomy" id="2704466"/>
    <lineage>
        <taxon>Bacteria</taxon>
        <taxon>Pseudomonadati</taxon>
        <taxon>Bacteroidota</taxon>
        <taxon>Cytophagia</taxon>
        <taxon>Cytophagales</taxon>
        <taxon>Hymenobacteraceae</taxon>
        <taxon>Pontibacter</taxon>
    </lineage>
</organism>
<dbReference type="Gene3D" id="3.30.70.100">
    <property type="match status" value="1"/>
</dbReference>
<dbReference type="Pfam" id="PF12833">
    <property type="entry name" value="HTH_18"/>
    <property type="match status" value="1"/>
</dbReference>
<dbReference type="SUPFAM" id="SSF46689">
    <property type="entry name" value="Homeodomain-like"/>
    <property type="match status" value="1"/>
</dbReference>
<name>A0A6B3M074_9BACT</name>
<proteinExistence type="predicted"/>
<gene>
    <name evidence="5" type="ORF">GXP69_16005</name>
</gene>
<dbReference type="InterPro" id="IPR036163">
    <property type="entry name" value="HMA_dom_sf"/>
</dbReference>
<evidence type="ECO:0000313" key="5">
    <source>
        <dbReference type="EMBL" id="NEM99204.1"/>
    </source>
</evidence>
<dbReference type="InterPro" id="IPR018062">
    <property type="entry name" value="HTH_AraC-typ_CS"/>
</dbReference>